<evidence type="ECO:0000313" key="9">
    <source>
        <dbReference type="Proteomes" id="UP000516028"/>
    </source>
</evidence>
<evidence type="ECO:0000256" key="2">
    <source>
        <dbReference type="ARBA" id="ARBA00022475"/>
    </source>
</evidence>
<evidence type="ECO:0000256" key="4">
    <source>
        <dbReference type="ARBA" id="ARBA00022989"/>
    </source>
</evidence>
<evidence type="ECO:0000313" key="8">
    <source>
        <dbReference type="EMBL" id="QNP47090.1"/>
    </source>
</evidence>
<proteinExistence type="predicted"/>
<dbReference type="EMBL" id="CP060783">
    <property type="protein sequence ID" value="QNP47090.1"/>
    <property type="molecule type" value="Genomic_DNA"/>
</dbReference>
<dbReference type="GO" id="GO:0005886">
    <property type="term" value="C:plasma membrane"/>
    <property type="evidence" value="ECO:0007669"/>
    <property type="project" value="UniProtKB-SubCell"/>
</dbReference>
<dbReference type="InterPro" id="IPR016174">
    <property type="entry name" value="Di-haem_cyt_TM"/>
</dbReference>
<protein>
    <submittedName>
        <fullName evidence="8">Cytochrome b/b6 domain-containing protein</fullName>
    </submittedName>
</protein>
<gene>
    <name evidence="8" type="ORF">H9K75_11640</name>
</gene>
<keyword evidence="9" id="KW-1185">Reference proteome</keyword>
<feature type="transmembrane region" description="Helical" evidence="6">
    <location>
        <begin position="196"/>
        <end position="213"/>
    </location>
</feature>
<feature type="transmembrane region" description="Helical" evidence="6">
    <location>
        <begin position="42"/>
        <end position="63"/>
    </location>
</feature>
<reference evidence="8 9" key="1">
    <citation type="submission" date="2020-08" db="EMBL/GenBank/DDBJ databases">
        <title>Genome sequence of Diaphorobacter aerolatus KACC 16536T.</title>
        <authorList>
            <person name="Hyun D.-W."/>
            <person name="Bae J.-W."/>
        </authorList>
    </citation>
    <scope>NUCLEOTIDE SEQUENCE [LARGE SCALE GENOMIC DNA]</scope>
    <source>
        <strain evidence="8 9">KACC 16536</strain>
    </source>
</reference>
<evidence type="ECO:0000256" key="5">
    <source>
        <dbReference type="ARBA" id="ARBA00023136"/>
    </source>
</evidence>
<dbReference type="KEGG" id="daer:H9K75_11640"/>
<feature type="transmembrane region" description="Helical" evidence="6">
    <location>
        <begin position="147"/>
        <end position="165"/>
    </location>
</feature>
<feature type="transmembrane region" description="Helical" evidence="6">
    <location>
        <begin position="15"/>
        <end position="35"/>
    </location>
</feature>
<feature type="domain" description="Cytochrome b561 bacterial/Ni-hydrogenase" evidence="7">
    <location>
        <begin position="9"/>
        <end position="177"/>
    </location>
</feature>
<dbReference type="SUPFAM" id="SSF81342">
    <property type="entry name" value="Transmembrane di-heme cytochromes"/>
    <property type="match status" value="1"/>
</dbReference>
<keyword evidence="3 6" id="KW-0812">Transmembrane</keyword>
<dbReference type="AlphaFoldDB" id="A0A7H0GFM4"/>
<dbReference type="GO" id="GO:0009055">
    <property type="term" value="F:electron transfer activity"/>
    <property type="evidence" value="ECO:0007669"/>
    <property type="project" value="InterPro"/>
</dbReference>
<name>A0A7H0GFM4_9BURK</name>
<dbReference type="GO" id="GO:0020037">
    <property type="term" value="F:heme binding"/>
    <property type="evidence" value="ECO:0007669"/>
    <property type="project" value="TreeGrafter"/>
</dbReference>
<dbReference type="InterPro" id="IPR011577">
    <property type="entry name" value="Cyt_b561_bac/Ni-Hgenase"/>
</dbReference>
<dbReference type="PANTHER" id="PTHR30485">
    <property type="entry name" value="NI/FE-HYDROGENASE 1 B-TYPE CYTOCHROME SUBUNIT"/>
    <property type="match status" value="1"/>
</dbReference>
<organism evidence="8 9">
    <name type="scientific">Diaphorobacter aerolatus</name>
    <dbReference type="NCBI Taxonomy" id="1288495"/>
    <lineage>
        <taxon>Bacteria</taxon>
        <taxon>Pseudomonadati</taxon>
        <taxon>Pseudomonadota</taxon>
        <taxon>Betaproteobacteria</taxon>
        <taxon>Burkholderiales</taxon>
        <taxon>Comamonadaceae</taxon>
        <taxon>Diaphorobacter</taxon>
    </lineage>
</organism>
<dbReference type="InterPro" id="IPR051542">
    <property type="entry name" value="Hydrogenase_cytochrome"/>
</dbReference>
<evidence type="ECO:0000256" key="3">
    <source>
        <dbReference type="ARBA" id="ARBA00022692"/>
    </source>
</evidence>
<dbReference type="Gene3D" id="1.20.950.20">
    <property type="entry name" value="Transmembrane di-heme cytochromes, Chain C"/>
    <property type="match status" value="1"/>
</dbReference>
<evidence type="ECO:0000256" key="6">
    <source>
        <dbReference type="SAM" id="Phobius"/>
    </source>
</evidence>
<comment type="subcellular location">
    <subcellularLocation>
        <location evidence="1">Cell membrane</location>
        <topology evidence="1">Multi-pass membrane protein</topology>
    </subcellularLocation>
</comment>
<keyword evidence="5 6" id="KW-0472">Membrane</keyword>
<dbReference type="GO" id="GO:0022904">
    <property type="term" value="P:respiratory electron transport chain"/>
    <property type="evidence" value="ECO:0007669"/>
    <property type="project" value="InterPro"/>
</dbReference>
<keyword evidence="2" id="KW-1003">Cell membrane</keyword>
<accession>A0A7H0GFM4</accession>
<sequence length="218" mass="23983">MPNQSVRIWDLPTRLFHWALALCVVALVVSAKMNAMDWHFRFGYSVLALLAFRLVWGIFGGYWSRFTSFLHTPGQFARHISGKEDHSTGHSPLGALSVFALLLVLILQVASGLMSDDEISVSGPLTRFVSGEWVSTATWWHAKIGQYLIYVLVGLHVLAIVLYAVRGKKLVGPMITGDKQLPATVRPSRDNAGTRFAGLLVLAACTGLAWWVSTLGSF</sequence>
<dbReference type="Proteomes" id="UP000516028">
    <property type="component" value="Chromosome"/>
</dbReference>
<evidence type="ECO:0000259" key="7">
    <source>
        <dbReference type="Pfam" id="PF01292"/>
    </source>
</evidence>
<dbReference type="Pfam" id="PF01292">
    <property type="entry name" value="Ni_hydr_CYTB"/>
    <property type="match status" value="1"/>
</dbReference>
<feature type="transmembrane region" description="Helical" evidence="6">
    <location>
        <begin position="93"/>
        <end position="113"/>
    </location>
</feature>
<evidence type="ECO:0000256" key="1">
    <source>
        <dbReference type="ARBA" id="ARBA00004651"/>
    </source>
</evidence>
<keyword evidence="4 6" id="KW-1133">Transmembrane helix</keyword>
<dbReference type="RefSeq" id="WP_187722806.1">
    <property type="nucleotide sequence ID" value="NZ_CP060783.1"/>
</dbReference>
<dbReference type="PANTHER" id="PTHR30485:SF2">
    <property type="entry name" value="BLL0597 PROTEIN"/>
    <property type="match status" value="1"/>
</dbReference>